<gene>
    <name evidence="2" type="ORF">NEZAVI_LOCUS8256</name>
</gene>
<dbReference type="GO" id="GO:0003968">
    <property type="term" value="F:RNA-directed RNA polymerase activity"/>
    <property type="evidence" value="ECO:0007669"/>
    <property type="project" value="InterPro"/>
</dbReference>
<protein>
    <recommendedName>
        <fullName evidence="1">RdRp catalytic domain-containing protein</fullName>
    </recommendedName>
</protein>
<dbReference type="OrthoDB" id="7477261at2759"/>
<evidence type="ECO:0000313" key="3">
    <source>
        <dbReference type="Proteomes" id="UP001152798"/>
    </source>
</evidence>
<dbReference type="Pfam" id="PF00602">
    <property type="entry name" value="Flu_PB1"/>
    <property type="match status" value="1"/>
</dbReference>
<dbReference type="AlphaFoldDB" id="A0A9P0MN04"/>
<dbReference type="InterPro" id="IPR007099">
    <property type="entry name" value="RNA-dir_pol_NSvirus"/>
</dbReference>
<feature type="domain" description="RdRp catalytic" evidence="1">
    <location>
        <begin position="1"/>
        <end position="70"/>
    </location>
</feature>
<dbReference type="GO" id="GO:0003723">
    <property type="term" value="F:RNA binding"/>
    <property type="evidence" value="ECO:0007669"/>
    <property type="project" value="InterPro"/>
</dbReference>
<dbReference type="Proteomes" id="UP001152798">
    <property type="component" value="Chromosome 4"/>
</dbReference>
<dbReference type="EMBL" id="OV725080">
    <property type="protein sequence ID" value="CAH1398650.1"/>
    <property type="molecule type" value="Genomic_DNA"/>
</dbReference>
<accession>A0A9P0MN04</accession>
<evidence type="ECO:0000313" key="2">
    <source>
        <dbReference type="EMBL" id="CAH1398650.1"/>
    </source>
</evidence>
<sequence length="106" mass="11777">MHNAAATTISYIPAGYRQDLVNCIYKTLRSSDDSLSVIYATNANTLIQAIKTEYLCQKMIGLNMATSKSYWINGTIGEYNSWYMDGGFTAQYGTETSALLHIDLSQ</sequence>
<proteinExistence type="predicted"/>
<reference evidence="2" key="1">
    <citation type="submission" date="2022-01" db="EMBL/GenBank/DDBJ databases">
        <authorList>
            <person name="King R."/>
        </authorList>
    </citation>
    <scope>NUCLEOTIDE SEQUENCE</scope>
</reference>
<keyword evidence="3" id="KW-1185">Reference proteome</keyword>
<dbReference type="InterPro" id="IPR001407">
    <property type="entry name" value="RNA_pol_PB1_influenza"/>
</dbReference>
<organism evidence="2 3">
    <name type="scientific">Nezara viridula</name>
    <name type="common">Southern green stink bug</name>
    <name type="synonym">Cimex viridulus</name>
    <dbReference type="NCBI Taxonomy" id="85310"/>
    <lineage>
        <taxon>Eukaryota</taxon>
        <taxon>Metazoa</taxon>
        <taxon>Ecdysozoa</taxon>
        <taxon>Arthropoda</taxon>
        <taxon>Hexapoda</taxon>
        <taxon>Insecta</taxon>
        <taxon>Pterygota</taxon>
        <taxon>Neoptera</taxon>
        <taxon>Paraneoptera</taxon>
        <taxon>Hemiptera</taxon>
        <taxon>Heteroptera</taxon>
        <taxon>Panheteroptera</taxon>
        <taxon>Pentatomomorpha</taxon>
        <taxon>Pentatomoidea</taxon>
        <taxon>Pentatomidae</taxon>
        <taxon>Pentatominae</taxon>
        <taxon>Nezara</taxon>
    </lineage>
</organism>
<evidence type="ECO:0000259" key="1">
    <source>
        <dbReference type="PROSITE" id="PS50525"/>
    </source>
</evidence>
<name>A0A9P0MN04_NEZVI</name>
<dbReference type="PROSITE" id="PS50525">
    <property type="entry name" value="RDRP_SSRNA_NEG_SEG"/>
    <property type="match status" value="1"/>
</dbReference>
<dbReference type="GO" id="GO:0039694">
    <property type="term" value="P:viral RNA genome replication"/>
    <property type="evidence" value="ECO:0007669"/>
    <property type="project" value="InterPro"/>
</dbReference>